<protein>
    <submittedName>
        <fullName evidence="1">Uncharacterized protein</fullName>
    </submittedName>
</protein>
<dbReference type="EMBL" id="LSRF01000001">
    <property type="protein sequence ID" value="KXP14916.1"/>
    <property type="molecule type" value="Genomic_DNA"/>
</dbReference>
<dbReference type="Proteomes" id="UP000070258">
    <property type="component" value="Unassembled WGS sequence"/>
</dbReference>
<organism evidence="1 2">
    <name type="scientific">Tsukamurella pseudospumae</name>
    <dbReference type="NCBI Taxonomy" id="239498"/>
    <lineage>
        <taxon>Bacteria</taxon>
        <taxon>Bacillati</taxon>
        <taxon>Actinomycetota</taxon>
        <taxon>Actinomycetes</taxon>
        <taxon>Mycobacteriales</taxon>
        <taxon>Tsukamurellaceae</taxon>
        <taxon>Tsukamurella</taxon>
    </lineage>
</organism>
<accession>A0A138AX27</accession>
<dbReference type="STRING" id="239498.AXK60_03340"/>
<reference evidence="2" key="1">
    <citation type="submission" date="2016-02" db="EMBL/GenBank/DDBJ databases">
        <authorList>
            <person name="Wen L."/>
            <person name="He K."/>
            <person name="Yang H."/>
        </authorList>
    </citation>
    <scope>NUCLEOTIDE SEQUENCE [LARGE SCALE GENOMIC DNA]</scope>
    <source>
        <strain evidence="2">JCM 15929</strain>
    </source>
</reference>
<proteinExistence type="predicted"/>
<evidence type="ECO:0000313" key="1">
    <source>
        <dbReference type="EMBL" id="KXP14916.1"/>
    </source>
</evidence>
<sequence>MRAHLFPGEADQWGNAMTDAYDALERGIQPADVAAKLTRAGIDVDPGWLTSRFGAVSPSEAAVAAYVEARSADIARLDPTRDELADMVRRIISADALSEWWVAVLSAHVPHPAPIDLIFHPAAGTPANEMTPEAIVDRALAHRPIEL</sequence>
<evidence type="ECO:0000313" key="2">
    <source>
        <dbReference type="Proteomes" id="UP000070258"/>
    </source>
</evidence>
<comment type="caution">
    <text evidence="1">The sequence shown here is derived from an EMBL/GenBank/DDBJ whole genome shotgun (WGS) entry which is preliminary data.</text>
</comment>
<gene>
    <name evidence="1" type="ORF">AXK60_03340</name>
</gene>
<dbReference type="AlphaFoldDB" id="A0A138AX27"/>
<name>A0A138AX27_9ACTN</name>
<dbReference type="RefSeq" id="WP_068569528.1">
    <property type="nucleotide sequence ID" value="NZ_LSRF01000001.1"/>
</dbReference>
<dbReference type="OrthoDB" id="3399356at2"/>